<organism evidence="2 3">
    <name type="scientific">Acetobacter tropicalis</name>
    <dbReference type="NCBI Taxonomy" id="104102"/>
    <lineage>
        <taxon>Bacteria</taxon>
        <taxon>Pseudomonadati</taxon>
        <taxon>Pseudomonadota</taxon>
        <taxon>Alphaproteobacteria</taxon>
        <taxon>Acetobacterales</taxon>
        <taxon>Acetobacteraceae</taxon>
        <taxon>Acetobacter</taxon>
    </lineage>
</organism>
<reference evidence="2 3" key="1">
    <citation type="submission" date="2014-06" db="EMBL/GenBank/DDBJ databases">
        <title>Functional and comparative genomic analyses of the Drosophila gut microbiota identify candidate symbiosis factors.</title>
        <authorList>
            <person name="Newell P.D."/>
            <person name="Chaston J.M."/>
            <person name="Douglas A.E."/>
        </authorList>
    </citation>
    <scope>NUCLEOTIDE SEQUENCE [LARGE SCALE GENOMIC DNA]</scope>
    <source>
        <strain evidence="2 3">DmCS_006</strain>
    </source>
</reference>
<evidence type="ECO:0000313" key="2">
    <source>
        <dbReference type="EMBL" id="KGB26364.1"/>
    </source>
</evidence>
<comment type="caution">
    <text evidence="2">The sequence shown here is derived from an EMBL/GenBank/DDBJ whole genome shotgun (WGS) entry which is preliminary data.</text>
</comment>
<dbReference type="InterPro" id="IPR045079">
    <property type="entry name" value="Oxoprolinase-like"/>
</dbReference>
<dbReference type="RefSeq" id="WP_035377388.1">
    <property type="nucleotide sequence ID" value="NZ_JACAOJ010000025.1"/>
</dbReference>
<evidence type="ECO:0000259" key="1">
    <source>
        <dbReference type="Pfam" id="PF02538"/>
    </source>
</evidence>
<dbReference type="Pfam" id="PF02538">
    <property type="entry name" value="Hydantoinase_B"/>
    <property type="match status" value="1"/>
</dbReference>
<dbReference type="PATRIC" id="fig|104102.7.peg.232"/>
<protein>
    <submittedName>
        <fullName evidence="2">N-methylhydantoinase B</fullName>
    </submittedName>
</protein>
<proteinExistence type="predicted"/>
<dbReference type="InterPro" id="IPR003692">
    <property type="entry name" value="Hydantoinase_B"/>
</dbReference>
<sequence length="535" mass="57079">MTGTQSLDVRWIEPLRLGLQGMTDRMQNALMTGAHSTVAREGGDCAAAVFLPDGRLLSQARSLPLLLGSLMPAVTHVIERFPVETMRPGDGYLLNDPWSGGSHLPDMVVIRPLFCDGVICALAASNLHHQDVGGMSPGSLPSAAHEIFQEGLRLPPIKAWRDDVLADGVRAILLANSRSPDLLAGDLASQWACVCLAEREIRHFVSRYGQGAFFRMCDHLILEAERMTRYVLGNLPDGEAVWSDRLDGDGRSEDPVHLVVTLRKCGENLEIDFTGTQDQVQGPINASKASMLAAALFFMRTLAPEAPNNAGCLAPLRFILPQGSIVNPHYPAAVNARTATVKLATNAILCAWSRYCASLPGDINHHDQSAANAGVAVVVSVGGEREDGTRYFFTEIIASGAGACADCDGVGGISTDVSNARNTPIESLEARAPLLFETYGLHQGSGGAGHYRGGDGVHRSWRLLEGHADVSYRGDRHRSQARGMSGGEDGGCTQACVIHEDGTREWLSARATVRINAGDVFSVQTAGGGGWGEAK</sequence>
<dbReference type="GO" id="GO:0017168">
    <property type="term" value="F:5-oxoprolinase (ATP-hydrolyzing) activity"/>
    <property type="evidence" value="ECO:0007669"/>
    <property type="project" value="TreeGrafter"/>
</dbReference>
<dbReference type="PANTHER" id="PTHR11365:SF23">
    <property type="entry name" value="HYPOTHETICAL 5-OXOPROLINASE (EUROFUNG)-RELATED"/>
    <property type="match status" value="1"/>
</dbReference>
<dbReference type="GO" id="GO:0006749">
    <property type="term" value="P:glutathione metabolic process"/>
    <property type="evidence" value="ECO:0007669"/>
    <property type="project" value="TreeGrafter"/>
</dbReference>
<dbReference type="AlphaFoldDB" id="A0A094Z0A5"/>
<dbReference type="STRING" id="104102.AtDm6_0234"/>
<keyword evidence="3" id="KW-1185">Reference proteome</keyword>
<accession>A0A094Z0A5</accession>
<dbReference type="EMBL" id="JOKM01000010">
    <property type="protein sequence ID" value="KGB26364.1"/>
    <property type="molecule type" value="Genomic_DNA"/>
</dbReference>
<dbReference type="GeneID" id="89479056"/>
<dbReference type="PANTHER" id="PTHR11365">
    <property type="entry name" value="5-OXOPROLINASE RELATED"/>
    <property type="match status" value="1"/>
</dbReference>
<feature type="domain" description="Hydantoinase B/oxoprolinase" evidence="1">
    <location>
        <begin position="18"/>
        <end position="533"/>
    </location>
</feature>
<dbReference type="Proteomes" id="UP000029448">
    <property type="component" value="Unassembled WGS sequence"/>
</dbReference>
<dbReference type="GO" id="GO:0005829">
    <property type="term" value="C:cytosol"/>
    <property type="evidence" value="ECO:0007669"/>
    <property type="project" value="TreeGrafter"/>
</dbReference>
<gene>
    <name evidence="2" type="ORF">AtDm6_0234</name>
</gene>
<evidence type="ECO:0000313" key="3">
    <source>
        <dbReference type="Proteomes" id="UP000029448"/>
    </source>
</evidence>
<name>A0A094Z0A5_9PROT</name>